<feature type="compositionally biased region" description="Acidic residues" evidence="1">
    <location>
        <begin position="515"/>
        <end position="530"/>
    </location>
</feature>
<proteinExistence type="predicted"/>
<evidence type="ECO:0000313" key="2">
    <source>
        <dbReference type="EMBL" id="EDZ69953.1"/>
    </source>
</evidence>
<sequence>MSNRDNESMLRTTSSDKAIASQRDKRKSEVLIAAQSLDNEIRSVKNLKRLSIGSMDLLIDPELDIKFGGESSGRRSWSGTTSSSASMPSDTTTVNNTRYSDPTPLENLHGRGNSGIESSNKTKQGNYLGIKKGVHSPSRKLNANVLKKNLLWVPANQHPNVKPDNFLELVQDTLQNIQLSDNGEDNDGNSNENNDIEDNGEDKESQSYENKENNTINLNRGLSRHGNASLIRRPSTLRRSYTEFDDNEDDDNKGDSASETVNKVEERISKIKERPVSLRDITEELTKISNSAGLTDNDAITLARTLSMAGSYSDKKDQPQPEGHYDEGDIGFSTSQANTLDDGEFASNMPINNTMTWPERSSLRRSRFNTYRIRSQEQEKEVEQSVDEMKNDDEERLKLTKNTIKVEIDPHKSPFRQQDEDSENMSSTGSIGDFQDIYNHYRQSSGEWEQEMGIEKEAEEVPVKVRNDTVEQDLELREGTTDMVKPSATDDNKETKRHRRRNGWTWLNNKMSREDDNEENQGDDENEENVDSQRMELDNSKKHYISLFNG</sequence>
<protein>
    <submittedName>
        <fullName evidence="2">YMR273Cp-like protein</fullName>
    </submittedName>
</protein>
<dbReference type="GO" id="GO:0010971">
    <property type="term" value="P:positive regulation of G2/M transition of mitotic cell cycle"/>
    <property type="evidence" value="ECO:0007669"/>
    <property type="project" value="TreeGrafter"/>
</dbReference>
<dbReference type="GO" id="GO:0030010">
    <property type="term" value="P:establishment of cell polarity"/>
    <property type="evidence" value="ECO:0007669"/>
    <property type="project" value="TreeGrafter"/>
</dbReference>
<organism evidence="2 3">
    <name type="scientific">Saccharomyces cerevisiae (strain AWRI1631)</name>
    <name type="common">Baker's yeast</name>
    <dbReference type="NCBI Taxonomy" id="545124"/>
    <lineage>
        <taxon>Eukaryota</taxon>
        <taxon>Fungi</taxon>
        <taxon>Dikarya</taxon>
        <taxon>Ascomycota</taxon>
        <taxon>Saccharomycotina</taxon>
        <taxon>Saccharomycetes</taxon>
        <taxon>Saccharomycetales</taxon>
        <taxon>Saccharomycetaceae</taxon>
        <taxon>Saccharomyces</taxon>
    </lineage>
</organism>
<evidence type="ECO:0000313" key="3">
    <source>
        <dbReference type="Proteomes" id="UP000008988"/>
    </source>
</evidence>
<feature type="compositionally biased region" description="Low complexity" evidence="1">
    <location>
        <begin position="74"/>
        <end position="93"/>
    </location>
</feature>
<dbReference type="Proteomes" id="UP000008988">
    <property type="component" value="Unassembled WGS sequence"/>
</dbReference>
<name>B5VQ39_YEAS6</name>
<reference evidence="2 3" key="1">
    <citation type="journal article" date="2008" name="FEMS Yeast Res.">
        <title>Comparative genome analysis of a Saccharomyces cerevisiae wine strain.</title>
        <authorList>
            <person name="Borneman A.R."/>
            <person name="Forgan A.H."/>
            <person name="Pretorius I.S."/>
            <person name="Chambers P.J."/>
        </authorList>
    </citation>
    <scope>NUCLEOTIDE SEQUENCE [LARGE SCALE GENOMIC DNA]</scope>
    <source>
        <strain evidence="2 3">AWRI1631</strain>
    </source>
</reference>
<feature type="compositionally biased region" description="Polar residues" evidence="1">
    <location>
        <begin position="115"/>
        <end position="125"/>
    </location>
</feature>
<dbReference type="AlphaFoldDB" id="B5VQ39"/>
<evidence type="ECO:0000256" key="1">
    <source>
        <dbReference type="SAM" id="MobiDB-lite"/>
    </source>
</evidence>
<dbReference type="InterPro" id="IPR040206">
    <property type="entry name" value="Zds1/2"/>
</dbReference>
<feature type="region of interest" description="Disordered" evidence="1">
    <location>
        <begin position="69"/>
        <end position="134"/>
    </location>
</feature>
<feature type="region of interest" description="Disordered" evidence="1">
    <location>
        <begin position="1"/>
        <end position="28"/>
    </location>
</feature>
<dbReference type="EMBL" id="ABSV01001903">
    <property type="protein sequence ID" value="EDZ69953.1"/>
    <property type="molecule type" value="Genomic_DNA"/>
</dbReference>
<feature type="region of interest" description="Disordered" evidence="1">
    <location>
        <begin position="412"/>
        <end position="433"/>
    </location>
</feature>
<feature type="region of interest" description="Disordered" evidence="1">
    <location>
        <begin position="179"/>
        <end position="261"/>
    </location>
</feature>
<feature type="compositionally biased region" description="Basic and acidic residues" evidence="1">
    <location>
        <begin position="459"/>
        <end position="480"/>
    </location>
</feature>
<feature type="compositionally biased region" description="Basic and acidic residues" evidence="1">
    <location>
        <begin position="531"/>
        <end position="541"/>
    </location>
</feature>
<dbReference type="OrthoDB" id="5589766at2759"/>
<dbReference type="PANTHER" id="PTHR28089:SF1">
    <property type="entry name" value="PROTEIN ZDS1-RELATED"/>
    <property type="match status" value="1"/>
</dbReference>
<dbReference type="GO" id="GO:0005737">
    <property type="term" value="C:cytoplasm"/>
    <property type="evidence" value="ECO:0007669"/>
    <property type="project" value="TreeGrafter"/>
</dbReference>
<feature type="compositionally biased region" description="Basic and acidic residues" evidence="1">
    <location>
        <begin position="313"/>
        <end position="327"/>
    </location>
</feature>
<feature type="compositionally biased region" description="Acidic residues" evidence="1">
    <location>
        <begin position="243"/>
        <end position="252"/>
    </location>
</feature>
<feature type="region of interest" description="Disordered" evidence="1">
    <location>
        <begin position="459"/>
        <end position="550"/>
    </location>
</feature>
<feature type="non-terminal residue" evidence="2">
    <location>
        <position position="550"/>
    </location>
</feature>
<comment type="caution">
    <text evidence="2">The sequence shown here is derived from an EMBL/GenBank/DDBJ whole genome shotgun (WGS) entry which is preliminary data.</text>
</comment>
<feature type="compositionally biased region" description="Basic and acidic residues" evidence="1">
    <location>
        <begin position="202"/>
        <end position="212"/>
    </location>
</feature>
<accession>B5VQ39</accession>
<dbReference type="PANTHER" id="PTHR28089">
    <property type="entry name" value="PROTEIN ZDS1-RELATED"/>
    <property type="match status" value="1"/>
</dbReference>
<gene>
    <name evidence="2" type="ORF">AWRI1631_134090</name>
</gene>
<feature type="region of interest" description="Disordered" evidence="1">
    <location>
        <begin position="310"/>
        <end position="330"/>
    </location>
</feature>